<evidence type="ECO:0000256" key="2">
    <source>
        <dbReference type="ARBA" id="ARBA00005967"/>
    </source>
</evidence>
<comment type="cofactor">
    <cofactor evidence="18">
        <name>Mg(2+)</name>
        <dbReference type="ChEBI" id="CHEBI:18420"/>
    </cofactor>
    <text evidence="18">Mn(2+), Zn(2+), Cd(2+) and Co(2+) support activity to lesser extents.</text>
</comment>
<feature type="binding site" evidence="17">
    <location>
        <position position="40"/>
    </location>
    <ligand>
        <name>ATP</name>
        <dbReference type="ChEBI" id="CHEBI:30616"/>
    </ligand>
</feature>
<dbReference type="PATRIC" id="fig|999420.3.peg.2896"/>
<keyword evidence="5" id="KW-0808">Transferase</keyword>
<feature type="active site" description="Proton acceptor" evidence="15">
    <location>
        <position position="93"/>
    </location>
</feature>
<evidence type="ECO:0000256" key="4">
    <source>
        <dbReference type="ARBA" id="ARBA00022516"/>
    </source>
</evidence>
<evidence type="ECO:0000256" key="6">
    <source>
        <dbReference type="ARBA" id="ARBA00022692"/>
    </source>
</evidence>
<dbReference type="Pfam" id="PF01219">
    <property type="entry name" value="DAGK_prokar"/>
    <property type="match status" value="1"/>
</dbReference>
<dbReference type="PANTHER" id="PTHR34299">
    <property type="entry name" value="DIACYLGLYCEROL KINASE"/>
    <property type="match status" value="1"/>
</dbReference>
<comment type="caution">
    <text evidence="20">The sequence shown here is derived from an EMBL/GenBank/DDBJ whole genome shotgun (WGS) entry which is preliminary data.</text>
</comment>
<evidence type="ECO:0000256" key="11">
    <source>
        <dbReference type="ARBA" id="ARBA00023098"/>
    </source>
</evidence>
<evidence type="ECO:0000256" key="1">
    <source>
        <dbReference type="ARBA" id="ARBA00004651"/>
    </source>
</evidence>
<dbReference type="GO" id="GO:0005524">
    <property type="term" value="F:ATP binding"/>
    <property type="evidence" value="ECO:0007669"/>
    <property type="project" value="UniProtKB-KW"/>
</dbReference>
<reference evidence="20 21" key="1">
    <citation type="submission" date="2012-02" db="EMBL/GenBank/DDBJ databases">
        <title>The Genome Sequence of Parabacteroides merdae CL03T12C32.</title>
        <authorList>
            <consortium name="The Broad Institute Genome Sequencing Platform"/>
            <person name="Earl A."/>
            <person name="Ward D."/>
            <person name="Feldgarden M."/>
            <person name="Gevers D."/>
            <person name="Zitomersky N.L."/>
            <person name="Coyne M.J."/>
            <person name="Comstock L.E."/>
            <person name="Young S.K."/>
            <person name="Zeng Q."/>
            <person name="Gargeya S."/>
            <person name="Fitzgerald M."/>
            <person name="Haas B."/>
            <person name="Abouelleil A."/>
            <person name="Alvarado L."/>
            <person name="Arachchi H.M."/>
            <person name="Berlin A."/>
            <person name="Chapman S.B."/>
            <person name="Gearin G."/>
            <person name="Goldberg J."/>
            <person name="Griggs A."/>
            <person name="Gujja S."/>
            <person name="Hansen M."/>
            <person name="Heiman D."/>
            <person name="Howarth C."/>
            <person name="Larimer J."/>
            <person name="Lui A."/>
            <person name="MacDonald P.J.P."/>
            <person name="McCowen C."/>
            <person name="Montmayeur A."/>
            <person name="Murphy C."/>
            <person name="Neiman D."/>
            <person name="Pearson M."/>
            <person name="Priest M."/>
            <person name="Roberts A."/>
            <person name="Saif S."/>
            <person name="Shea T."/>
            <person name="Sisk P."/>
            <person name="Stolte C."/>
            <person name="Sykes S."/>
            <person name="Wortman J."/>
            <person name="Nusbaum C."/>
            <person name="Birren B."/>
        </authorList>
    </citation>
    <scope>NUCLEOTIDE SEQUENCE [LARGE SCALE GENOMIC DNA]</scope>
    <source>
        <strain evidence="20 21">CL03T12C32</strain>
    </source>
</reference>
<dbReference type="EMBL" id="AGZQ01000015">
    <property type="protein sequence ID" value="EKN10296.1"/>
    <property type="molecule type" value="Genomic_DNA"/>
</dbReference>
<keyword evidence="11" id="KW-0443">Lipid metabolism</keyword>
<feature type="transmembrane region" description="Helical" evidence="19">
    <location>
        <begin position="120"/>
        <end position="141"/>
    </location>
</feature>
<comment type="similarity">
    <text evidence="2">Belongs to the bacterial diacylglycerol kinase family.</text>
</comment>
<dbReference type="InterPro" id="IPR000829">
    <property type="entry name" value="DAGK"/>
</dbReference>
<keyword evidence="6 19" id="KW-0812">Transmembrane</keyword>
<accession>K5ZFY1</accession>
<dbReference type="AlphaFoldDB" id="K5ZFY1"/>
<evidence type="ECO:0000256" key="17">
    <source>
        <dbReference type="PIRSR" id="PIRSR600829-3"/>
    </source>
</evidence>
<dbReference type="GO" id="GO:0008654">
    <property type="term" value="P:phospholipid biosynthetic process"/>
    <property type="evidence" value="ECO:0007669"/>
    <property type="project" value="UniProtKB-KW"/>
</dbReference>
<evidence type="ECO:0000256" key="8">
    <source>
        <dbReference type="ARBA" id="ARBA00022777"/>
    </source>
</evidence>
<keyword evidence="18" id="KW-0479">Metal-binding</keyword>
<feature type="binding site" evidence="18">
    <location>
        <position position="100"/>
    </location>
    <ligand>
        <name>a divalent metal cation</name>
        <dbReference type="ChEBI" id="CHEBI:60240"/>
    </ligand>
</feature>
<dbReference type="InterPro" id="IPR036945">
    <property type="entry name" value="DAGK_sf"/>
</dbReference>
<evidence type="ECO:0000313" key="21">
    <source>
        <dbReference type="Proteomes" id="UP000006271"/>
    </source>
</evidence>
<evidence type="ECO:0000256" key="13">
    <source>
        <dbReference type="ARBA" id="ARBA00023209"/>
    </source>
</evidence>
<dbReference type="CDD" id="cd14265">
    <property type="entry name" value="UDPK_IM_like"/>
    <property type="match status" value="1"/>
</dbReference>
<evidence type="ECO:0000256" key="7">
    <source>
        <dbReference type="ARBA" id="ARBA00022741"/>
    </source>
</evidence>
<protein>
    <recommendedName>
        <fullName evidence="22">Diacylglycerol kinase</fullName>
    </recommendedName>
</protein>
<proteinExistence type="inferred from homology"/>
<feature type="binding site" evidence="17">
    <location>
        <position position="52"/>
    </location>
    <ligand>
        <name>ATP</name>
        <dbReference type="ChEBI" id="CHEBI:30616"/>
    </ligand>
</feature>
<comment type="subcellular location">
    <subcellularLocation>
        <location evidence="1">Cell membrane</location>
        <topology evidence="1">Multi-pass membrane protein</topology>
    </subcellularLocation>
</comment>
<dbReference type="HOGENOM" id="CLU_112343_2_2_10"/>
<feature type="binding site" evidence="17">
    <location>
        <position position="100"/>
    </location>
    <ligand>
        <name>ATP</name>
        <dbReference type="ChEBI" id="CHEBI:30616"/>
    </ligand>
</feature>
<evidence type="ECO:0000256" key="16">
    <source>
        <dbReference type="PIRSR" id="PIRSR600829-2"/>
    </source>
</evidence>
<evidence type="ECO:0008006" key="22">
    <source>
        <dbReference type="Google" id="ProtNLM"/>
    </source>
</evidence>
<dbReference type="Gene3D" id="1.10.287.3610">
    <property type="match status" value="1"/>
</dbReference>
<dbReference type="Proteomes" id="UP000006271">
    <property type="component" value="Unassembled WGS sequence"/>
</dbReference>
<keyword evidence="18" id="KW-0460">Magnesium</keyword>
<dbReference type="GO" id="GO:0005886">
    <property type="term" value="C:plasma membrane"/>
    <property type="evidence" value="ECO:0007669"/>
    <property type="project" value="UniProtKB-SubCell"/>
</dbReference>
<evidence type="ECO:0000256" key="5">
    <source>
        <dbReference type="ARBA" id="ARBA00022679"/>
    </source>
</evidence>
<feature type="binding site" evidence="17">
    <location>
        <begin position="118"/>
        <end position="119"/>
    </location>
    <ligand>
        <name>ATP</name>
        <dbReference type="ChEBI" id="CHEBI:30616"/>
    </ligand>
</feature>
<keyword evidence="9 17" id="KW-0067">ATP-binding</keyword>
<keyword evidence="3" id="KW-1003">Cell membrane</keyword>
<feature type="binding site" evidence="16">
    <location>
        <position position="93"/>
    </location>
    <ligand>
        <name>substrate</name>
    </ligand>
</feature>
<gene>
    <name evidence="20" type="ORF">HMPREF1060_02815</name>
</gene>
<keyword evidence="7 17" id="KW-0547">Nucleotide-binding</keyword>
<keyword evidence="10 19" id="KW-1133">Transmembrane helix</keyword>
<dbReference type="PANTHER" id="PTHR34299:SF1">
    <property type="entry name" value="DIACYLGLYCEROL KINASE"/>
    <property type="match status" value="1"/>
</dbReference>
<dbReference type="InterPro" id="IPR033717">
    <property type="entry name" value="UDPK"/>
</dbReference>
<evidence type="ECO:0000256" key="10">
    <source>
        <dbReference type="ARBA" id="ARBA00022989"/>
    </source>
</evidence>
<evidence type="ECO:0000256" key="15">
    <source>
        <dbReference type="PIRSR" id="PIRSR600829-1"/>
    </source>
</evidence>
<evidence type="ECO:0000256" key="3">
    <source>
        <dbReference type="ARBA" id="ARBA00022475"/>
    </source>
</evidence>
<evidence type="ECO:0000313" key="20">
    <source>
        <dbReference type="EMBL" id="EKN10296.1"/>
    </source>
</evidence>
<name>K5ZFY1_9BACT</name>
<keyword evidence="8" id="KW-0418">Kinase</keyword>
<sequence length="146" mass="15928">MNIVSVFEVLLVSLSRSLKTINNMKNSGFTFRKRLASFRYAFNGIRLLIQKEHNAWIHCFAAICVVIAGFFFGLSQTEWIAVIIVIGAVLSAEAINSSIESLADLVSPEYNEAIKKTKDLAAGAVLIMAIAAAIVGSIIFFPKLGF</sequence>
<feature type="transmembrane region" description="Helical" evidence="19">
    <location>
        <begin position="55"/>
        <end position="73"/>
    </location>
</feature>
<keyword evidence="4" id="KW-0444">Lipid biosynthesis</keyword>
<keyword evidence="12 19" id="KW-0472">Membrane</keyword>
<evidence type="ECO:0000256" key="9">
    <source>
        <dbReference type="ARBA" id="ARBA00022840"/>
    </source>
</evidence>
<evidence type="ECO:0000256" key="19">
    <source>
        <dbReference type="SAM" id="Phobius"/>
    </source>
</evidence>
<organism evidence="20 21">
    <name type="scientific">Parabacteroides merdae CL03T12C32</name>
    <dbReference type="NCBI Taxonomy" id="999420"/>
    <lineage>
        <taxon>Bacteria</taxon>
        <taxon>Pseudomonadati</taxon>
        <taxon>Bacteroidota</taxon>
        <taxon>Bacteroidia</taxon>
        <taxon>Bacteroidales</taxon>
        <taxon>Tannerellaceae</taxon>
        <taxon>Parabacteroides</taxon>
    </lineage>
</organism>
<evidence type="ECO:0000256" key="12">
    <source>
        <dbReference type="ARBA" id="ARBA00023136"/>
    </source>
</evidence>
<evidence type="ECO:0000256" key="14">
    <source>
        <dbReference type="ARBA" id="ARBA00023264"/>
    </source>
</evidence>
<feature type="binding site" evidence="18">
    <location>
        <position position="52"/>
    </location>
    <ligand>
        <name>a divalent metal cation</name>
        <dbReference type="ChEBI" id="CHEBI:60240"/>
    </ligand>
</feature>
<feature type="transmembrane region" description="Helical" evidence="19">
    <location>
        <begin position="79"/>
        <end position="99"/>
    </location>
</feature>
<dbReference type="GO" id="GO:0016301">
    <property type="term" value="F:kinase activity"/>
    <property type="evidence" value="ECO:0007669"/>
    <property type="project" value="UniProtKB-KW"/>
</dbReference>
<dbReference type="GO" id="GO:0046872">
    <property type="term" value="F:metal ion binding"/>
    <property type="evidence" value="ECO:0007669"/>
    <property type="project" value="UniProtKB-KW"/>
</dbReference>
<evidence type="ECO:0000256" key="18">
    <source>
        <dbReference type="PIRSR" id="PIRSR600829-4"/>
    </source>
</evidence>
<keyword evidence="13" id="KW-0594">Phospholipid biosynthesis</keyword>
<keyword evidence="14" id="KW-1208">Phospholipid metabolism</keyword>